<protein>
    <recommendedName>
        <fullName evidence="3">F-box domain-containing protein</fullName>
    </recommendedName>
</protein>
<evidence type="ECO:0000313" key="2">
    <source>
        <dbReference type="Proteomes" id="UP001194696"/>
    </source>
</evidence>
<keyword evidence="2" id="KW-1185">Reference proteome</keyword>
<dbReference type="Proteomes" id="UP001194696">
    <property type="component" value="Unassembled WGS sequence"/>
</dbReference>
<evidence type="ECO:0008006" key="3">
    <source>
        <dbReference type="Google" id="ProtNLM"/>
    </source>
</evidence>
<dbReference type="EMBL" id="JAAAIM010000194">
    <property type="protein sequence ID" value="KAG0292510.1"/>
    <property type="molecule type" value="Genomic_DNA"/>
</dbReference>
<proteinExistence type="predicted"/>
<name>A0ABQ7K706_9FUNG</name>
<evidence type="ECO:0000313" key="1">
    <source>
        <dbReference type="EMBL" id="KAG0292510.1"/>
    </source>
</evidence>
<comment type="caution">
    <text evidence="1">The sequence shown here is derived from an EMBL/GenBank/DDBJ whole genome shotgun (WGS) entry which is preliminary data.</text>
</comment>
<reference evidence="1 2" key="1">
    <citation type="journal article" date="2020" name="Fungal Divers.">
        <title>Resolving the Mortierellaceae phylogeny through synthesis of multi-gene phylogenetics and phylogenomics.</title>
        <authorList>
            <person name="Vandepol N."/>
            <person name="Liber J."/>
            <person name="Desiro A."/>
            <person name="Na H."/>
            <person name="Kennedy M."/>
            <person name="Barry K."/>
            <person name="Grigoriev I.V."/>
            <person name="Miller A.N."/>
            <person name="O'Donnell K."/>
            <person name="Stajich J.E."/>
            <person name="Bonito G."/>
        </authorList>
    </citation>
    <scope>NUCLEOTIDE SEQUENCE [LARGE SCALE GENOMIC DNA]</scope>
    <source>
        <strain evidence="1 2">AD045</strain>
    </source>
</reference>
<gene>
    <name evidence="1" type="ORF">BGZ96_004045</name>
</gene>
<sequence length="593" mass="66899">MSADIIFGLPELTCIVALHLPLGSLFQTFTEDPTHQSSWSRRLNDAIRIRQVIPPDLQWYKDVYRCHAKYIHHLTLFSPVILDACLEDAFVSFSVAGVKEEAAESHFPYLFPRPPPGSGFGISTGFDGGGFGGGGFGGEGFGAANNNIINTEDDNNIDSITPLEYRPIIPAETAAEKADPERPFIEACQRLIICNPRCTPYDAHTIQNSSGRAFRSLKNLTMTSADGQIPALPPSVTNLTMLRSLAYYSNSKQVLRVQGPASRVTVLNCQQVQGGPYARLPEFQGFLQCFPLLVDYHDEILYPTVATQLVENCPLLEVIRVRHEKSIRRFEPRRLGNPIDDCASLLLSSLSRLRVLELPHETIKAENVLERPWVCFGLEEFSCQIVDVPFLTKEEELQVQKICQREVAIDISDRYHVRTDKEDELMERSERCVSTRKQIMAQLSKLTSLKYLSLSPDLKIGNGLFVHRFGATRCYTSERDGRVYIRYDDVLPDTLSLRLDIGLAHLASLKKLEYLGFESMDHCMETAEVQWMARELPRLKEIRGLVTGGHVGMEPDPKNDALVALMRTLRPANYQIWLPPPRYQDTLSSHNYL</sequence>
<dbReference type="SUPFAM" id="SSF52047">
    <property type="entry name" value="RNI-like"/>
    <property type="match status" value="1"/>
</dbReference>
<organism evidence="1 2">
    <name type="scientific">Linnemannia gamsii</name>
    <dbReference type="NCBI Taxonomy" id="64522"/>
    <lineage>
        <taxon>Eukaryota</taxon>
        <taxon>Fungi</taxon>
        <taxon>Fungi incertae sedis</taxon>
        <taxon>Mucoromycota</taxon>
        <taxon>Mortierellomycotina</taxon>
        <taxon>Mortierellomycetes</taxon>
        <taxon>Mortierellales</taxon>
        <taxon>Mortierellaceae</taxon>
        <taxon>Linnemannia</taxon>
    </lineage>
</organism>
<dbReference type="Gene3D" id="3.80.10.10">
    <property type="entry name" value="Ribonuclease Inhibitor"/>
    <property type="match status" value="1"/>
</dbReference>
<dbReference type="InterPro" id="IPR032675">
    <property type="entry name" value="LRR_dom_sf"/>
</dbReference>
<accession>A0ABQ7K706</accession>